<feature type="binding site" evidence="2">
    <location>
        <position position="31"/>
    </location>
    <ligand>
        <name>Mg(2+)</name>
        <dbReference type="ChEBI" id="CHEBI:18420"/>
        <label>3</label>
    </ligand>
</feature>
<evidence type="ECO:0000259" key="3">
    <source>
        <dbReference type="Pfam" id="PF00586"/>
    </source>
</evidence>
<comment type="catalytic activity">
    <reaction evidence="2">
        <text>thiamine phosphate + ATP = thiamine diphosphate + ADP</text>
        <dbReference type="Rhea" id="RHEA:15913"/>
        <dbReference type="ChEBI" id="CHEBI:30616"/>
        <dbReference type="ChEBI" id="CHEBI:37575"/>
        <dbReference type="ChEBI" id="CHEBI:58937"/>
        <dbReference type="ChEBI" id="CHEBI:456216"/>
        <dbReference type="EC" id="2.7.4.16"/>
    </reaction>
</comment>
<feature type="binding site" evidence="2">
    <location>
        <position position="53"/>
    </location>
    <ligand>
        <name>substrate</name>
    </ligand>
</feature>
<dbReference type="OrthoDB" id="9802811at2"/>
<dbReference type="InterPro" id="IPR016188">
    <property type="entry name" value="PurM-like_N"/>
</dbReference>
<keyword evidence="2" id="KW-0547">Nucleotide-binding</keyword>
<feature type="binding site" evidence="2">
    <location>
        <position position="75"/>
    </location>
    <ligand>
        <name>Mg(2+)</name>
        <dbReference type="ChEBI" id="CHEBI:18420"/>
        <label>4</label>
    </ligand>
</feature>
<dbReference type="EMBL" id="CP001734">
    <property type="protein sequence ID" value="ACV69290.1"/>
    <property type="molecule type" value="Genomic_DNA"/>
</dbReference>
<dbReference type="EC" id="2.7.4.16" evidence="2"/>
<dbReference type="STRING" id="485915.Dret_2006"/>
<dbReference type="PANTHER" id="PTHR30270:SF0">
    <property type="entry name" value="THIAMINE-MONOPHOSPHATE KINASE"/>
    <property type="match status" value="1"/>
</dbReference>
<evidence type="ECO:0000256" key="2">
    <source>
        <dbReference type="HAMAP-Rule" id="MF_02128"/>
    </source>
</evidence>
<sequence>MTLRSEDSFLALIDRYFPNTHAHMPLGRGDDCAVLRAPDWMCLTADMFVEDVHFRRTYFSPEDIGYKALAVNLSDIAGMGARPLGFALNLMATGRESDEFCEGLVSGMADLAREHDLPLVGGDLSRGPALAVAITMWGKSQKRFLLRRNCQPGDLLFCLGDVGLARCGLSVLERDDESLRWRFPEAVEAHLRPQIRLEQAQTLGEFEQVRGLMDVSDGLMQDLPRFVGPGFGVEVFMSESEVHPEVVEFAREFAGLPGVEQALLGGEDYALLGAAAPGASHFLEREFPEILWLGKVVERSGIYLDGARLDLKGFDHFGADFPEHSEDGE</sequence>
<feature type="binding site" evidence="2">
    <location>
        <position position="314"/>
    </location>
    <ligand>
        <name>substrate</name>
    </ligand>
</feature>
<dbReference type="NCBIfam" id="TIGR01379">
    <property type="entry name" value="thiL"/>
    <property type="match status" value="1"/>
</dbReference>
<keyword evidence="1 2" id="KW-0784">Thiamine biosynthesis</keyword>
<dbReference type="Pfam" id="PF00586">
    <property type="entry name" value="AIRS"/>
    <property type="match status" value="1"/>
</dbReference>
<evidence type="ECO:0000313" key="5">
    <source>
        <dbReference type="Proteomes" id="UP000001052"/>
    </source>
</evidence>
<dbReference type="PANTHER" id="PTHR30270">
    <property type="entry name" value="THIAMINE-MONOPHOSPHATE KINASE"/>
    <property type="match status" value="1"/>
</dbReference>
<feature type="binding site" evidence="2">
    <location>
        <position position="123"/>
    </location>
    <ligand>
        <name>Mg(2+)</name>
        <dbReference type="ChEBI" id="CHEBI:18420"/>
        <label>1</label>
    </ligand>
</feature>
<dbReference type="InterPro" id="IPR036921">
    <property type="entry name" value="PurM-like_N_sf"/>
</dbReference>
<feature type="domain" description="PurM-like N-terminal" evidence="3">
    <location>
        <begin position="29"/>
        <end position="138"/>
    </location>
</feature>
<dbReference type="GO" id="GO:0009228">
    <property type="term" value="P:thiamine biosynthetic process"/>
    <property type="evidence" value="ECO:0007669"/>
    <property type="project" value="UniProtKB-KW"/>
</dbReference>
<dbReference type="PIRSF" id="PIRSF005303">
    <property type="entry name" value="Thiam_monoph_kin"/>
    <property type="match status" value="1"/>
</dbReference>
<comment type="function">
    <text evidence="2">Catalyzes the ATP-dependent phosphorylation of thiamine-monophosphate (TMP) to form thiamine-pyrophosphate (TPP), the active form of vitamin B1.</text>
</comment>
<keyword evidence="5" id="KW-1185">Reference proteome</keyword>
<feature type="binding site" evidence="2">
    <location>
        <position position="46"/>
    </location>
    <ligand>
        <name>Mg(2+)</name>
        <dbReference type="ChEBI" id="CHEBI:18420"/>
        <label>1</label>
    </ligand>
</feature>
<dbReference type="Gene3D" id="3.90.650.10">
    <property type="entry name" value="PurM-like C-terminal domain"/>
    <property type="match status" value="1"/>
</dbReference>
<dbReference type="HAMAP" id="MF_02128">
    <property type="entry name" value="TMP_kinase"/>
    <property type="match status" value="1"/>
</dbReference>
<feature type="binding site" evidence="2">
    <location>
        <position position="31"/>
    </location>
    <ligand>
        <name>Mg(2+)</name>
        <dbReference type="ChEBI" id="CHEBI:18420"/>
        <label>4</label>
    </ligand>
</feature>
<dbReference type="GO" id="GO:0000287">
    <property type="term" value="F:magnesium ion binding"/>
    <property type="evidence" value="ECO:0007669"/>
    <property type="project" value="UniProtKB-UniRule"/>
</dbReference>
<evidence type="ECO:0000313" key="4">
    <source>
        <dbReference type="EMBL" id="ACV69290.1"/>
    </source>
</evidence>
<keyword evidence="2" id="KW-0460">Magnesium</keyword>
<protein>
    <recommendedName>
        <fullName evidence="2">Thiamine-monophosphate kinase</fullName>
        <shortName evidence="2">TMP kinase</shortName>
        <shortName evidence="2">Thiamine-phosphate kinase</shortName>
        <ecNumber evidence="2">2.7.4.16</ecNumber>
    </recommendedName>
</protein>
<dbReference type="GO" id="GO:0005524">
    <property type="term" value="F:ATP binding"/>
    <property type="evidence" value="ECO:0007669"/>
    <property type="project" value="UniProtKB-UniRule"/>
</dbReference>
<dbReference type="Gene3D" id="3.30.1330.10">
    <property type="entry name" value="PurM-like, N-terminal domain"/>
    <property type="match status" value="1"/>
</dbReference>
<comment type="caution">
    <text evidence="2">Lacks conserved residue(s) required for the propagation of feature annotation.</text>
</comment>
<dbReference type="AlphaFoldDB" id="C8X4R7"/>
<feature type="binding site" evidence="2">
    <location>
        <position position="267"/>
    </location>
    <ligand>
        <name>substrate</name>
    </ligand>
</feature>
<dbReference type="GO" id="GO:0009229">
    <property type="term" value="P:thiamine diphosphate biosynthetic process"/>
    <property type="evidence" value="ECO:0007669"/>
    <property type="project" value="UniProtKB-UniRule"/>
</dbReference>
<dbReference type="SUPFAM" id="SSF56042">
    <property type="entry name" value="PurM C-terminal domain-like"/>
    <property type="match status" value="1"/>
</dbReference>
<feature type="binding site" evidence="2">
    <location>
        <position position="75"/>
    </location>
    <ligand>
        <name>Mg(2+)</name>
        <dbReference type="ChEBI" id="CHEBI:18420"/>
        <label>3</label>
    </ligand>
</feature>
<organism evidence="4 5">
    <name type="scientific">Desulfohalobium retbaense (strain ATCC 49708 / DSM 5692 / JCM 16813 / HR100)</name>
    <dbReference type="NCBI Taxonomy" id="485915"/>
    <lineage>
        <taxon>Bacteria</taxon>
        <taxon>Pseudomonadati</taxon>
        <taxon>Thermodesulfobacteriota</taxon>
        <taxon>Desulfovibrionia</taxon>
        <taxon>Desulfovibrionales</taxon>
        <taxon>Desulfohalobiaceae</taxon>
        <taxon>Desulfohalobium</taxon>
    </lineage>
</organism>
<dbReference type="RefSeq" id="WP_015752432.1">
    <property type="nucleotide sequence ID" value="NC_013223.1"/>
</dbReference>
<feature type="binding site" evidence="2">
    <location>
        <position position="147"/>
    </location>
    <ligand>
        <name>ATP</name>
        <dbReference type="ChEBI" id="CHEBI:30616"/>
    </ligand>
</feature>
<comment type="pathway">
    <text evidence="2">Cofactor biosynthesis; thiamine diphosphate biosynthesis; thiamine diphosphate from thiamine phosphate: step 1/1.</text>
</comment>
<dbReference type="CDD" id="cd02194">
    <property type="entry name" value="ThiL"/>
    <property type="match status" value="1"/>
</dbReference>
<dbReference type="UniPathway" id="UPA00060">
    <property type="reaction ID" value="UER00142"/>
</dbReference>
<keyword evidence="2 4" id="KW-0418">Kinase</keyword>
<dbReference type="Proteomes" id="UP000001052">
    <property type="component" value="Chromosome"/>
</dbReference>
<gene>
    <name evidence="2" type="primary">thiL</name>
    <name evidence="4" type="ordered locus">Dret_2006</name>
</gene>
<comment type="miscellaneous">
    <text evidence="2">Reaction mechanism of ThiL seems to utilize a direct, inline transfer of the gamma-phosphate of ATP to TMP rather than a phosphorylated enzyme intermediate.</text>
</comment>
<name>C8X4R7_DESRD</name>
<feature type="binding site" evidence="2">
    <location>
        <begin position="122"/>
        <end position="123"/>
    </location>
    <ligand>
        <name>ATP</name>
        <dbReference type="ChEBI" id="CHEBI:30616"/>
    </ligand>
</feature>
<proteinExistence type="inferred from homology"/>
<feature type="binding site" evidence="2">
    <location>
        <position position="44"/>
    </location>
    <ligand>
        <name>Mg(2+)</name>
        <dbReference type="ChEBI" id="CHEBI:18420"/>
        <label>4</label>
    </ligand>
</feature>
<dbReference type="eggNOG" id="COG0611">
    <property type="taxonomic scope" value="Bacteria"/>
</dbReference>
<keyword evidence="2" id="KW-0479">Metal-binding</keyword>
<feature type="binding site" evidence="2">
    <location>
        <position position="217"/>
    </location>
    <ligand>
        <name>Mg(2+)</name>
        <dbReference type="ChEBI" id="CHEBI:18420"/>
        <label>5</label>
    </ligand>
</feature>
<feature type="binding site" evidence="2">
    <location>
        <position position="214"/>
    </location>
    <ligand>
        <name>Mg(2+)</name>
        <dbReference type="ChEBI" id="CHEBI:18420"/>
        <label>3</label>
    </ligand>
</feature>
<feature type="binding site" evidence="2">
    <location>
        <position position="46"/>
    </location>
    <ligand>
        <name>Mg(2+)</name>
        <dbReference type="ChEBI" id="CHEBI:18420"/>
        <label>2</label>
    </ligand>
</feature>
<dbReference type="InterPro" id="IPR036676">
    <property type="entry name" value="PurM-like_C_sf"/>
</dbReference>
<dbReference type="InterPro" id="IPR006283">
    <property type="entry name" value="ThiL-like"/>
</dbReference>
<dbReference type="KEGG" id="drt:Dret_2006"/>
<evidence type="ECO:0000256" key="1">
    <source>
        <dbReference type="ARBA" id="ARBA00022977"/>
    </source>
</evidence>
<keyword evidence="2 4" id="KW-0808">Transferase</keyword>
<reference evidence="5" key="1">
    <citation type="submission" date="2009-09" db="EMBL/GenBank/DDBJ databases">
        <title>The complete chromosome of Desulfohalobium retbaense DSM 5692.</title>
        <authorList>
            <consortium name="US DOE Joint Genome Institute (JGI-PGF)"/>
            <person name="Lucas S."/>
            <person name="Copeland A."/>
            <person name="Lapidus A."/>
            <person name="Glavina del Rio T."/>
            <person name="Dalin E."/>
            <person name="Tice H."/>
            <person name="Bruce D."/>
            <person name="Goodwin L."/>
            <person name="Pitluck S."/>
            <person name="Kyrpides N."/>
            <person name="Mavromatis K."/>
            <person name="Ivanova N."/>
            <person name="Mikhailova N."/>
            <person name="Munk A.C."/>
            <person name="Brettin T."/>
            <person name="Detter J.C."/>
            <person name="Han C."/>
            <person name="Tapia R."/>
            <person name="Larimer F."/>
            <person name="Land M."/>
            <person name="Hauser L."/>
            <person name="Markowitz V."/>
            <person name="Cheng J.-F."/>
            <person name="Hugenholtz P."/>
            <person name="Woyke T."/>
            <person name="Wu D."/>
            <person name="Spring S."/>
            <person name="Klenk H.-P."/>
            <person name="Eisen J.A."/>
        </authorList>
    </citation>
    <scope>NUCLEOTIDE SEQUENCE [LARGE SCALE GENOMIC DNA]</scope>
    <source>
        <strain evidence="5">DSM 5692</strain>
    </source>
</reference>
<accession>C8X4R7</accession>
<dbReference type="GO" id="GO:0009030">
    <property type="term" value="F:thiamine-phosphate kinase activity"/>
    <property type="evidence" value="ECO:0007669"/>
    <property type="project" value="UniProtKB-UniRule"/>
</dbReference>
<feature type="binding site" evidence="2">
    <location>
        <position position="216"/>
    </location>
    <ligand>
        <name>ATP</name>
        <dbReference type="ChEBI" id="CHEBI:30616"/>
    </ligand>
</feature>
<reference evidence="4 5" key="2">
    <citation type="journal article" date="2010" name="Stand. Genomic Sci.">
        <title>Complete genome sequence of Desulfohalobium retbaense type strain (HR(100)).</title>
        <authorList>
            <person name="Spring S."/>
            <person name="Nolan M."/>
            <person name="Lapidus A."/>
            <person name="Glavina Del Rio T."/>
            <person name="Copeland A."/>
            <person name="Tice H."/>
            <person name="Cheng J.F."/>
            <person name="Lucas S."/>
            <person name="Land M."/>
            <person name="Chen F."/>
            <person name="Bruce D."/>
            <person name="Goodwin L."/>
            <person name="Pitluck S."/>
            <person name="Ivanova N."/>
            <person name="Mavromatis K."/>
            <person name="Mikhailova N."/>
            <person name="Pati A."/>
            <person name="Chen A."/>
            <person name="Palaniappan K."/>
            <person name="Hauser L."/>
            <person name="Chang Y.J."/>
            <person name="Jeffries C.D."/>
            <person name="Munk C."/>
            <person name="Kiss H."/>
            <person name="Chain P."/>
            <person name="Han C."/>
            <person name="Brettin T."/>
            <person name="Detter J.C."/>
            <person name="Schuler E."/>
            <person name="Goker M."/>
            <person name="Rohde M."/>
            <person name="Bristow J."/>
            <person name="Eisen J.A."/>
            <person name="Markowitz V."/>
            <person name="Hugenholtz P."/>
            <person name="Kyrpides N.C."/>
            <person name="Klenk H.P."/>
        </authorList>
    </citation>
    <scope>NUCLEOTIDE SEQUENCE [LARGE SCALE GENOMIC DNA]</scope>
    <source>
        <strain evidence="4 5">DSM 5692</strain>
    </source>
</reference>
<dbReference type="HOGENOM" id="CLU_046964_1_1_7"/>
<keyword evidence="2" id="KW-0067">ATP-binding</keyword>
<comment type="similarity">
    <text evidence="2">Belongs to the thiamine-monophosphate kinase family.</text>
</comment>
<dbReference type="SUPFAM" id="SSF55326">
    <property type="entry name" value="PurM N-terminal domain-like"/>
    <property type="match status" value="1"/>
</dbReference>
<feature type="binding site" evidence="2">
    <location>
        <position position="75"/>
    </location>
    <ligand>
        <name>Mg(2+)</name>
        <dbReference type="ChEBI" id="CHEBI:18420"/>
        <label>2</label>
    </ligand>
</feature>